<evidence type="ECO:0000256" key="4">
    <source>
        <dbReference type="ARBA" id="ARBA00022989"/>
    </source>
</evidence>
<feature type="transmembrane region" description="Helical" evidence="6">
    <location>
        <begin position="573"/>
        <end position="597"/>
    </location>
</feature>
<reference evidence="7 8" key="1">
    <citation type="submission" date="2016-11" db="EMBL/GenBank/DDBJ databases">
        <authorList>
            <person name="Jaros S."/>
            <person name="Januszkiewicz K."/>
            <person name="Wedrychowicz H."/>
        </authorList>
    </citation>
    <scope>NUCLEOTIDE SEQUENCE [LARGE SCALE GENOMIC DNA]</scope>
    <source>
        <strain evidence="7 8">DSM 15212</strain>
    </source>
</reference>
<dbReference type="Pfam" id="PF03169">
    <property type="entry name" value="OPT"/>
    <property type="match status" value="1"/>
</dbReference>
<name>A0A1M6T9W7_PARC5</name>
<protein>
    <submittedName>
        <fullName evidence="7">Putative oligopeptide transporter, OPT family</fullName>
    </submittedName>
</protein>
<evidence type="ECO:0000256" key="5">
    <source>
        <dbReference type="ARBA" id="ARBA00023136"/>
    </source>
</evidence>
<dbReference type="STRING" id="1121301.SAMN02745912_03610"/>
<feature type="transmembrane region" description="Helical" evidence="6">
    <location>
        <begin position="609"/>
        <end position="628"/>
    </location>
</feature>
<dbReference type="NCBIfam" id="TIGR00728">
    <property type="entry name" value="OPT_sfam"/>
    <property type="match status" value="1"/>
</dbReference>
<feature type="transmembrane region" description="Helical" evidence="6">
    <location>
        <begin position="83"/>
        <end position="105"/>
    </location>
</feature>
<sequence length="632" mass="65590">MNKTVNKQDFKPFISADKILPEFTGMSIFLGILLAVVFGAANAYLGLKVGMTISASIPAAVISMGLIRGILKKESILENNMVQTIGSAGESLAAGAIFTLPALYIWTEEWNMGAPNLLTITAIALCGGILGVLFMVPLRKALIVNEHGVLPYPEGTACAEVLLAGEEGGEKAKACFTGLGIGALYKFIADGLKLFPSEIETSIPGYKGAAIGGDVLPALLGVGFIIGPRISAYMLAGAVLGWFGFIPLIANIGSMGDVIMYPASIPINQLGHGDIWNYYIRYIGAGAVAFGGIFSLIKSLPLIVQTFKDAIKDYSSGVGGNKSVRTDRDMSMKIVLIGSLAVILAMMMLPAIPVGFGGALLIAIFGFFFATVSSRIVGLVGSSSNPVSGMTIATLIITAIIFKATGNDGHAGMIGTLTVGAIICIIAAMAGDTSQDLKTGFLVGATPFRQQYGELIGAVASALAIGLVLTLLNKAWGFGSNELPAPQATLMRLVIEGVMGGNLPWALVFTGIGIGVTIELLGLPVLPIAIGLYLPIHLSTPIMVGGVIRGILDKKLEKNDEEDKGVKAKIDSGILYASGLIAGEGLVGILLAIFAVAGLKVALNVNLGQIGALVFFALLTLSLVKFSVLKKD</sequence>
<dbReference type="PANTHER" id="PTHR31645">
    <property type="entry name" value="OLIGOPEPTIDE TRANSPORTER YGL114W-RELATED"/>
    <property type="match status" value="1"/>
</dbReference>
<evidence type="ECO:0000256" key="6">
    <source>
        <dbReference type="SAM" id="Phobius"/>
    </source>
</evidence>
<evidence type="ECO:0000313" key="7">
    <source>
        <dbReference type="EMBL" id="SHK53639.1"/>
    </source>
</evidence>
<feature type="transmembrane region" description="Helical" evidence="6">
    <location>
        <begin position="279"/>
        <end position="297"/>
    </location>
</feature>
<dbReference type="OrthoDB" id="9809340at2"/>
<feature type="transmembrane region" description="Helical" evidence="6">
    <location>
        <begin position="530"/>
        <end position="552"/>
    </location>
</feature>
<feature type="transmembrane region" description="Helical" evidence="6">
    <location>
        <begin position="230"/>
        <end position="250"/>
    </location>
</feature>
<gene>
    <name evidence="7" type="ORF">SAMN02745912_03610</name>
</gene>
<dbReference type="InterPro" id="IPR004814">
    <property type="entry name" value="Oligopep_transpt"/>
</dbReference>
<accession>A0A1M6T9W7</accession>
<keyword evidence="3 6" id="KW-0812">Transmembrane</keyword>
<feature type="transmembrane region" description="Helical" evidence="6">
    <location>
        <begin position="411"/>
        <end position="431"/>
    </location>
</feature>
<feature type="transmembrane region" description="Helical" evidence="6">
    <location>
        <begin position="117"/>
        <end position="136"/>
    </location>
</feature>
<feature type="transmembrane region" description="Helical" evidence="6">
    <location>
        <begin position="493"/>
        <end position="518"/>
    </location>
</feature>
<dbReference type="PANTHER" id="PTHR31645:SF0">
    <property type="entry name" value="OLIGOPEPTIDE TRANSPORTER YGL114W-RELATED"/>
    <property type="match status" value="1"/>
</dbReference>
<dbReference type="GO" id="GO:0035673">
    <property type="term" value="F:oligopeptide transmembrane transporter activity"/>
    <property type="evidence" value="ECO:0007669"/>
    <property type="project" value="InterPro"/>
</dbReference>
<keyword evidence="4 6" id="KW-1133">Transmembrane helix</keyword>
<proteinExistence type="predicted"/>
<dbReference type="InterPro" id="IPR004813">
    <property type="entry name" value="OPT"/>
</dbReference>
<keyword evidence="2" id="KW-0813">Transport</keyword>
<evidence type="ECO:0000256" key="1">
    <source>
        <dbReference type="ARBA" id="ARBA00004141"/>
    </source>
</evidence>
<feature type="transmembrane region" description="Helical" evidence="6">
    <location>
        <begin position="334"/>
        <end position="367"/>
    </location>
</feature>
<dbReference type="Proteomes" id="UP000184465">
    <property type="component" value="Unassembled WGS sequence"/>
</dbReference>
<keyword evidence="8" id="KW-1185">Reference proteome</keyword>
<dbReference type="AlphaFoldDB" id="A0A1M6T9W7"/>
<dbReference type="InterPro" id="IPR045035">
    <property type="entry name" value="YSL-like"/>
</dbReference>
<dbReference type="RefSeq" id="WP_073153278.1">
    <property type="nucleotide sequence ID" value="NZ_FRAG01000084.1"/>
</dbReference>
<dbReference type="NCBIfam" id="TIGR00733">
    <property type="entry name" value="OPT family oligopeptide transporter"/>
    <property type="match status" value="1"/>
</dbReference>
<feature type="transmembrane region" description="Helical" evidence="6">
    <location>
        <begin position="51"/>
        <end position="71"/>
    </location>
</feature>
<feature type="transmembrane region" description="Helical" evidence="6">
    <location>
        <begin position="451"/>
        <end position="472"/>
    </location>
</feature>
<dbReference type="GO" id="GO:0016020">
    <property type="term" value="C:membrane"/>
    <property type="evidence" value="ECO:0007669"/>
    <property type="project" value="UniProtKB-SubCell"/>
</dbReference>
<organism evidence="7 8">
    <name type="scientific">Paramaledivibacter caminithermalis (strain DSM 15212 / CIP 107654 / DViRD3)</name>
    <name type="common">Clostridium caminithermale</name>
    <dbReference type="NCBI Taxonomy" id="1121301"/>
    <lineage>
        <taxon>Bacteria</taxon>
        <taxon>Bacillati</taxon>
        <taxon>Bacillota</taxon>
        <taxon>Clostridia</taxon>
        <taxon>Peptostreptococcales</taxon>
        <taxon>Caminicellaceae</taxon>
        <taxon>Paramaledivibacter</taxon>
    </lineage>
</organism>
<dbReference type="EMBL" id="FRAG01000084">
    <property type="protein sequence ID" value="SHK53639.1"/>
    <property type="molecule type" value="Genomic_DNA"/>
</dbReference>
<feature type="transmembrane region" description="Helical" evidence="6">
    <location>
        <begin position="20"/>
        <end position="45"/>
    </location>
</feature>
<comment type="subcellular location">
    <subcellularLocation>
        <location evidence="1">Membrane</location>
        <topology evidence="1">Multi-pass membrane protein</topology>
    </subcellularLocation>
</comment>
<evidence type="ECO:0000256" key="2">
    <source>
        <dbReference type="ARBA" id="ARBA00022448"/>
    </source>
</evidence>
<keyword evidence="5 6" id="KW-0472">Membrane</keyword>
<evidence type="ECO:0000313" key="8">
    <source>
        <dbReference type="Proteomes" id="UP000184465"/>
    </source>
</evidence>
<feature type="transmembrane region" description="Helical" evidence="6">
    <location>
        <begin position="387"/>
        <end position="404"/>
    </location>
</feature>
<evidence type="ECO:0000256" key="3">
    <source>
        <dbReference type="ARBA" id="ARBA00022692"/>
    </source>
</evidence>